<evidence type="ECO:0000256" key="2">
    <source>
        <dbReference type="ARBA" id="ARBA00010205"/>
    </source>
</evidence>
<dbReference type="EMBL" id="JAPDMZ010000162">
    <property type="protein sequence ID" value="KAK0547419.1"/>
    <property type="molecule type" value="Genomic_DNA"/>
</dbReference>
<feature type="region of interest" description="Disordered" evidence="11">
    <location>
        <begin position="581"/>
        <end position="622"/>
    </location>
</feature>
<feature type="compositionally biased region" description="Low complexity" evidence="11">
    <location>
        <begin position="226"/>
        <end position="236"/>
    </location>
</feature>
<feature type="compositionally biased region" description="Polar residues" evidence="11">
    <location>
        <begin position="164"/>
        <end position="174"/>
    </location>
</feature>
<dbReference type="AlphaFoldDB" id="A0AAN6GMH9"/>
<feature type="region of interest" description="Disordered" evidence="11">
    <location>
        <begin position="154"/>
        <end position="200"/>
    </location>
</feature>
<reference evidence="12" key="1">
    <citation type="journal article" date="2023" name="PhytoFront">
        <title>Draft Genome Resources of Seven Strains of Tilletia horrida, Causal Agent of Kernel Smut of Rice.</title>
        <authorList>
            <person name="Khanal S."/>
            <person name="Antony Babu S."/>
            <person name="Zhou X.G."/>
        </authorList>
    </citation>
    <scope>NUCLEOTIDE SEQUENCE</scope>
    <source>
        <strain evidence="12">TX6</strain>
    </source>
</reference>
<evidence type="ECO:0000256" key="3">
    <source>
        <dbReference type="ARBA" id="ARBA00022722"/>
    </source>
</evidence>
<keyword evidence="8" id="KW-0539">Nucleus</keyword>
<feature type="active site" description="Nucleophile" evidence="9">
    <location>
        <position position="374"/>
    </location>
</feature>
<evidence type="ECO:0000256" key="5">
    <source>
        <dbReference type="ARBA" id="ARBA00022801"/>
    </source>
</evidence>
<feature type="region of interest" description="Disordered" evidence="11">
    <location>
        <begin position="218"/>
        <end position="336"/>
    </location>
</feature>
<organism evidence="12 13">
    <name type="scientific">Tilletia horrida</name>
    <dbReference type="NCBI Taxonomy" id="155126"/>
    <lineage>
        <taxon>Eukaryota</taxon>
        <taxon>Fungi</taxon>
        <taxon>Dikarya</taxon>
        <taxon>Basidiomycota</taxon>
        <taxon>Ustilaginomycotina</taxon>
        <taxon>Exobasidiomycetes</taxon>
        <taxon>Tilletiales</taxon>
        <taxon>Tilletiaceae</taxon>
        <taxon>Tilletia</taxon>
    </lineage>
</organism>
<feature type="compositionally biased region" description="Low complexity" evidence="11">
    <location>
        <begin position="787"/>
        <end position="796"/>
    </location>
</feature>
<dbReference type="GO" id="GO:0017005">
    <property type="term" value="F:3'-tyrosyl-DNA phosphodiesterase activity"/>
    <property type="evidence" value="ECO:0007669"/>
    <property type="project" value="TreeGrafter"/>
</dbReference>
<proteinExistence type="inferred from homology"/>
<evidence type="ECO:0000256" key="7">
    <source>
        <dbReference type="ARBA" id="ARBA00023204"/>
    </source>
</evidence>
<feature type="region of interest" description="Disordered" evidence="11">
    <location>
        <begin position="709"/>
        <end position="752"/>
    </location>
</feature>
<feature type="compositionally biased region" description="Polar residues" evidence="11">
    <location>
        <begin position="38"/>
        <end position="52"/>
    </location>
</feature>
<keyword evidence="6" id="KW-0269">Exonuclease</keyword>
<evidence type="ECO:0000256" key="8">
    <source>
        <dbReference type="ARBA" id="ARBA00023242"/>
    </source>
</evidence>
<name>A0AAN6GMH9_9BASI</name>
<dbReference type="Proteomes" id="UP001176517">
    <property type="component" value="Unassembled WGS sequence"/>
</dbReference>
<protein>
    <submittedName>
        <fullName evidence="12">Uncharacterized protein</fullName>
    </submittedName>
</protein>
<dbReference type="PANTHER" id="PTHR12415">
    <property type="entry name" value="TYROSYL-DNA PHOSPHODIESTERASE 1"/>
    <property type="match status" value="1"/>
</dbReference>
<gene>
    <name evidence="12" type="ORF">OC846_004868</name>
</gene>
<feature type="binding site" evidence="10">
    <location>
        <position position="376"/>
    </location>
    <ligand>
        <name>substrate</name>
    </ligand>
</feature>
<dbReference type="PANTHER" id="PTHR12415:SF0">
    <property type="entry name" value="TYROSYL-DNA PHOSPHODIESTERASE 1"/>
    <property type="match status" value="1"/>
</dbReference>
<feature type="compositionally biased region" description="Basic and acidic residues" evidence="11">
    <location>
        <begin position="76"/>
        <end position="92"/>
    </location>
</feature>
<dbReference type="GO" id="GO:0006281">
    <property type="term" value="P:DNA repair"/>
    <property type="evidence" value="ECO:0007669"/>
    <property type="project" value="UniProtKB-KW"/>
</dbReference>
<keyword evidence="13" id="KW-1185">Reference proteome</keyword>
<comment type="similarity">
    <text evidence="2">Belongs to the tyrosyl-DNA phosphodiesterase family.</text>
</comment>
<comment type="caution">
    <text evidence="12">The sequence shown here is derived from an EMBL/GenBank/DDBJ whole genome shotgun (WGS) entry which is preliminary data.</text>
</comment>
<dbReference type="Pfam" id="PF06087">
    <property type="entry name" value="Tyr-DNA_phospho"/>
    <property type="match status" value="2"/>
</dbReference>
<evidence type="ECO:0000256" key="10">
    <source>
        <dbReference type="PIRSR" id="PIRSR610347-2"/>
    </source>
</evidence>
<dbReference type="GO" id="GO:0003697">
    <property type="term" value="F:single-stranded DNA binding"/>
    <property type="evidence" value="ECO:0007669"/>
    <property type="project" value="TreeGrafter"/>
</dbReference>
<keyword evidence="7" id="KW-0234">DNA repair</keyword>
<feature type="binding site" evidence="10">
    <location>
        <position position="687"/>
    </location>
    <ligand>
        <name>substrate</name>
    </ligand>
</feature>
<evidence type="ECO:0000256" key="6">
    <source>
        <dbReference type="ARBA" id="ARBA00022839"/>
    </source>
</evidence>
<evidence type="ECO:0000256" key="11">
    <source>
        <dbReference type="SAM" id="MobiDB-lite"/>
    </source>
</evidence>
<feature type="active site" description="Proton donor/acceptor" evidence="9">
    <location>
        <position position="685"/>
    </location>
</feature>
<comment type="subcellular location">
    <subcellularLocation>
        <location evidence="1">Nucleus</location>
    </subcellularLocation>
</comment>
<feature type="compositionally biased region" description="Acidic residues" evidence="11">
    <location>
        <begin position="22"/>
        <end position="32"/>
    </location>
</feature>
<feature type="region of interest" description="Disordered" evidence="11">
    <location>
        <begin position="884"/>
        <end position="907"/>
    </location>
</feature>
<evidence type="ECO:0000313" key="12">
    <source>
        <dbReference type="EMBL" id="KAK0547419.1"/>
    </source>
</evidence>
<evidence type="ECO:0000256" key="1">
    <source>
        <dbReference type="ARBA" id="ARBA00004123"/>
    </source>
</evidence>
<keyword evidence="3" id="KW-0540">Nuclease</keyword>
<keyword evidence="5" id="KW-0378">Hydrolase</keyword>
<accession>A0AAN6GMH9</accession>
<keyword evidence="4" id="KW-0227">DNA damage</keyword>
<feature type="region of interest" description="Disordered" evidence="11">
    <location>
        <begin position="1"/>
        <end position="123"/>
    </location>
</feature>
<feature type="compositionally biased region" description="Low complexity" evidence="11">
    <location>
        <begin position="181"/>
        <end position="193"/>
    </location>
</feature>
<evidence type="ECO:0000256" key="4">
    <source>
        <dbReference type="ARBA" id="ARBA00022763"/>
    </source>
</evidence>
<dbReference type="InterPro" id="IPR010347">
    <property type="entry name" value="Tdp1"/>
</dbReference>
<evidence type="ECO:0000313" key="13">
    <source>
        <dbReference type="Proteomes" id="UP001176517"/>
    </source>
</evidence>
<feature type="compositionally biased region" description="Low complexity" evidence="11">
    <location>
        <begin position="1"/>
        <end position="11"/>
    </location>
</feature>
<evidence type="ECO:0000256" key="9">
    <source>
        <dbReference type="PIRSR" id="PIRSR610347-1"/>
    </source>
</evidence>
<dbReference type="GO" id="GO:0004527">
    <property type="term" value="F:exonuclease activity"/>
    <property type="evidence" value="ECO:0007669"/>
    <property type="project" value="UniProtKB-KW"/>
</dbReference>
<dbReference type="GO" id="GO:0005634">
    <property type="term" value="C:nucleus"/>
    <property type="evidence" value="ECO:0007669"/>
    <property type="project" value="UniProtKB-SubCell"/>
</dbReference>
<feature type="region of interest" description="Disordered" evidence="11">
    <location>
        <begin position="764"/>
        <end position="799"/>
    </location>
</feature>
<dbReference type="GO" id="GO:0003690">
    <property type="term" value="F:double-stranded DNA binding"/>
    <property type="evidence" value="ECO:0007669"/>
    <property type="project" value="TreeGrafter"/>
</dbReference>
<dbReference type="SUPFAM" id="SSF56024">
    <property type="entry name" value="Phospholipase D/nuclease"/>
    <property type="match status" value="2"/>
</dbReference>
<dbReference type="Gene3D" id="3.30.870.10">
    <property type="entry name" value="Endonuclease Chain A"/>
    <property type="match status" value="2"/>
</dbReference>
<sequence>MSGSRRPPSGTRRPEKRSDPIVIDDDDEEDGFEIVGGSQPNSQASTSAGTQSKKNEEIQPLPSSEATFRSLVPDRAQLEQERLARERRRREQQAGAEAGPGSSSREMFQITPPRRDSDLRGRIPSAYFDTSGASEAIVADRNTRTFISAALRNAGLGPQGEGTAPTSGASTGSGDQERRTASVPTPASAPAVSDQAQPSASTGIHWWNNFFDGTTSVTNSSKAARPSVVNESKSSPVSPPKSSPKRASPSRRLEALPPPLPSKAPRGLSYTAAASSSQANMEKKREGFDVDDQPSKRLLSPVHLANTSSPPRKRARPLGNDASEHTRSGSGLGLSGVFQNLPKPSSSILDPYAPVQTFDRFWYGTVKTWQGVMHCKFFILFYPKSHMRFILLSGNLVDYDWDRIENTAFVQDFPALSAGDHANPDVRASKSIKTPFGRELVKLLNALSLPKPHTARERLEQYDLTGAVGSLVLSAPQRSPVIGWEQVEKWGVGRLGAVVRSKSAGVGLQPTRGGVDWEAQGSSLGEIRSRWLQHFHILASGVDPCGSKVPCIPLPSAEKRAKQRYADTLYPAPSAIVKVRPGVVPPPNVRGKARAGSTADADAQDMLIARPPPGRPRRSIDQVPADLTWPPVKICFPSLRWITRDAIEGPQGAGTFFGKKKKFMEGNFKHLFHQPRSLRGNFLMHAKVLLALHPGYDLDDALTVSGLTNASEGSSFGAGGRNLGLGRTLDEDRGRQANSTTPEKGKSADDSILISDSDDDLDSFGGAFSKPPGSSAVKQNKGKNKEASSAAASGESALERRSPPAAIGWVYSGSHNFTPSAWGTLTEKNGLPSLSMSNWELGIVLPLYDARDRSEAASKGDFDLQAHVSTLAKNLVPYSRPAERYLPTDEPWDQSVPENRALMGFDS</sequence>